<dbReference type="RefSeq" id="WP_170123636.1">
    <property type="nucleotide sequence ID" value="NZ_QGTJ01000009.1"/>
</dbReference>
<keyword evidence="7" id="KW-1185">Reference proteome</keyword>
<dbReference type="PROSITE" id="PS50883">
    <property type="entry name" value="EAL"/>
    <property type="match status" value="1"/>
</dbReference>
<dbReference type="InterPro" id="IPR035919">
    <property type="entry name" value="EAL_sf"/>
</dbReference>
<evidence type="ECO:0000259" key="4">
    <source>
        <dbReference type="PROSITE" id="PS50883"/>
    </source>
</evidence>
<comment type="caution">
    <text evidence="6">The sequence shown here is derived from an EMBL/GenBank/DDBJ whole genome shotgun (WGS) entry which is preliminary data.</text>
</comment>
<dbReference type="InterPro" id="IPR000014">
    <property type="entry name" value="PAS"/>
</dbReference>
<dbReference type="SUPFAM" id="SSF55073">
    <property type="entry name" value="Nucleotide cyclase"/>
    <property type="match status" value="1"/>
</dbReference>
<dbReference type="Pfam" id="PF00989">
    <property type="entry name" value="PAS"/>
    <property type="match status" value="1"/>
</dbReference>
<evidence type="ECO:0000256" key="1">
    <source>
        <dbReference type="SAM" id="SignalP"/>
    </source>
</evidence>
<dbReference type="CDD" id="cd00130">
    <property type="entry name" value="PAS"/>
    <property type="match status" value="2"/>
</dbReference>
<dbReference type="CDD" id="cd01948">
    <property type="entry name" value="EAL"/>
    <property type="match status" value="1"/>
</dbReference>
<dbReference type="CDD" id="cd01949">
    <property type="entry name" value="GGDEF"/>
    <property type="match status" value="1"/>
</dbReference>
<evidence type="ECO:0000259" key="3">
    <source>
        <dbReference type="PROSITE" id="PS50113"/>
    </source>
</evidence>
<dbReference type="SUPFAM" id="SSF141868">
    <property type="entry name" value="EAL domain-like"/>
    <property type="match status" value="1"/>
</dbReference>
<dbReference type="InterPro" id="IPR013767">
    <property type="entry name" value="PAS_fold"/>
</dbReference>
<dbReference type="SMART" id="SM00052">
    <property type="entry name" value="EAL"/>
    <property type="match status" value="1"/>
</dbReference>
<dbReference type="InterPro" id="IPR001638">
    <property type="entry name" value="Solute-binding_3/MltF_N"/>
</dbReference>
<feature type="domain" description="EAL" evidence="4">
    <location>
        <begin position="730"/>
        <end position="977"/>
    </location>
</feature>
<dbReference type="InterPro" id="IPR001610">
    <property type="entry name" value="PAC"/>
</dbReference>
<feature type="domain" description="PAS" evidence="2">
    <location>
        <begin position="305"/>
        <end position="376"/>
    </location>
</feature>
<dbReference type="Pfam" id="PF00497">
    <property type="entry name" value="SBP_bac_3"/>
    <property type="match status" value="1"/>
</dbReference>
<proteinExistence type="predicted"/>
<dbReference type="SMART" id="SM00091">
    <property type="entry name" value="PAS"/>
    <property type="match status" value="2"/>
</dbReference>
<dbReference type="NCBIfam" id="TIGR00254">
    <property type="entry name" value="GGDEF"/>
    <property type="match status" value="1"/>
</dbReference>
<dbReference type="PROSITE" id="PS50112">
    <property type="entry name" value="PAS"/>
    <property type="match status" value="2"/>
</dbReference>
<protein>
    <submittedName>
        <fullName evidence="6">PAS domain S-box-containing protein/diguanylate cyclase (GGDEF)-like protein</fullName>
    </submittedName>
</protein>
<keyword evidence="1" id="KW-0732">Signal</keyword>
<dbReference type="SUPFAM" id="SSF55785">
    <property type="entry name" value="PYP-like sensor domain (PAS domain)"/>
    <property type="match status" value="2"/>
</dbReference>
<dbReference type="Gene3D" id="3.30.70.270">
    <property type="match status" value="1"/>
</dbReference>
<dbReference type="Pfam" id="PF13426">
    <property type="entry name" value="PAS_9"/>
    <property type="match status" value="1"/>
</dbReference>
<dbReference type="PANTHER" id="PTHR44757:SF2">
    <property type="entry name" value="BIOFILM ARCHITECTURE MAINTENANCE PROTEIN MBAA"/>
    <property type="match status" value="1"/>
</dbReference>
<dbReference type="InterPro" id="IPR001633">
    <property type="entry name" value="EAL_dom"/>
</dbReference>
<dbReference type="PROSITE" id="PS50887">
    <property type="entry name" value="GGDEF"/>
    <property type="match status" value="1"/>
</dbReference>
<reference evidence="6 7" key="1">
    <citation type="submission" date="2018-05" db="EMBL/GenBank/DDBJ databases">
        <title>Genomic Encyclopedia of Type Strains, Phase IV (KMG-IV): sequencing the most valuable type-strain genomes for metagenomic binning, comparative biology and taxonomic classification.</title>
        <authorList>
            <person name="Goeker M."/>
        </authorList>
    </citation>
    <scope>NUCLEOTIDE SEQUENCE [LARGE SCALE GENOMIC DNA]</scope>
    <source>
        <strain evidence="6 7">DSM 23606</strain>
    </source>
</reference>
<dbReference type="Pfam" id="PF00990">
    <property type="entry name" value="GGDEF"/>
    <property type="match status" value="1"/>
</dbReference>
<name>A0A317MS69_9GAMM</name>
<dbReference type="Pfam" id="PF00563">
    <property type="entry name" value="EAL"/>
    <property type="match status" value="1"/>
</dbReference>
<dbReference type="Gene3D" id="3.20.20.450">
    <property type="entry name" value="EAL domain"/>
    <property type="match status" value="1"/>
</dbReference>
<sequence length="977" mass="107756">MRRLPALLIAVSLYGYTPAKAASEPVQAQAAQPLRVVLDDGYPPYAFRDASGRLRGLLPELWTLWQQQTGIHVELRGMEANDALQTLRDGQADLFDGLRSKPGTIYPDLSTHAYARVEADIYVSAGISGITDLPSLRSFKVGVRDGDACIDHLVAGYVGTLKRYESYESLVRGVVNEDVRVFCMDQLPARHYLARYDLQPEFPQAMPAFSSELNRAVRRDHAALLADVEHGFETLPEARVQALEKRWLGSGDTPFSLLASRYGPHALVGILLGAVALLVWNQTLRRRVSLRTRELAATLESLRETETLQRAIIHTLPDGIVLTDEQGIIRHVSDRMLELGHFAQAQLLVGHSLFEFIGDGEHERARAAFEHVISTGGTRAQIVRLRRGDGLEYLAEVDAALLHDQAGHNTGLLLVLRDVTERQRTQEELRRAAVVYESTTEAMIITDATGSILAVNGAFTRITGYASEAVIGGTPQQLHRHSCCCDAEVYASILTQLRNGGHWQGEVRAERQSGEHFPAWLTINEVRDEHGDVANYVGVFSDISQLKRSAEQLDYLAHFDALTELPNRTLFHARLDHALARAARDGQRMALLFLDLDRFKDVNDSLGHGAGDELLIAFSRRLRQRVRTEDTLARLGGDEFVILIENIHSDDEPATLASDIVELSAGAFLLCGGTEVFIGVSIGISLYPDTSGDASSLIRDADAAMYLAKTSGRSTFRFHNEALTLRAQQRFALETSLRRALEHEEFVVHYQAQIRVSDGRPVGYEALLRWRRNERLVAPDVFVPLAEETGLIVPIGEHVLRTACREAAAQRSAEPFTIAVNLSPCQFRQRRLVERIAAILEETGLDGHRLELEITESAITASADDAVRTLSALKALGITLSIDDFGIGCSSLASLKRLPIDKLKIDRSFVAGLGHARDDQEITLAIISMGHNLGLQVLAEGVETSEQLMFLRKHGCDLVQGFLLAAPSPVAEFIPSA</sequence>
<feature type="domain" description="PAS" evidence="2">
    <location>
        <begin position="428"/>
        <end position="472"/>
    </location>
</feature>
<dbReference type="SMART" id="SM00267">
    <property type="entry name" value="GGDEF"/>
    <property type="match status" value="1"/>
</dbReference>
<dbReference type="AlphaFoldDB" id="A0A317MS69"/>
<feature type="domain" description="GGDEF" evidence="5">
    <location>
        <begin position="587"/>
        <end position="721"/>
    </location>
</feature>
<dbReference type="InterPro" id="IPR000160">
    <property type="entry name" value="GGDEF_dom"/>
</dbReference>
<dbReference type="InterPro" id="IPR043128">
    <property type="entry name" value="Rev_trsase/Diguanyl_cyclase"/>
</dbReference>
<feature type="chain" id="PRO_5016403413" evidence="1">
    <location>
        <begin position="22"/>
        <end position="977"/>
    </location>
</feature>
<dbReference type="PANTHER" id="PTHR44757">
    <property type="entry name" value="DIGUANYLATE CYCLASE DGCP"/>
    <property type="match status" value="1"/>
</dbReference>
<feature type="signal peptide" evidence="1">
    <location>
        <begin position="1"/>
        <end position="21"/>
    </location>
</feature>
<feature type="domain" description="PAC" evidence="3">
    <location>
        <begin position="379"/>
        <end position="431"/>
    </location>
</feature>
<dbReference type="NCBIfam" id="TIGR00229">
    <property type="entry name" value="sensory_box"/>
    <property type="match status" value="2"/>
</dbReference>
<evidence type="ECO:0000259" key="5">
    <source>
        <dbReference type="PROSITE" id="PS50887"/>
    </source>
</evidence>
<organism evidence="6 7">
    <name type="scientific">Plasticicumulans acidivorans</name>
    <dbReference type="NCBI Taxonomy" id="886464"/>
    <lineage>
        <taxon>Bacteria</taxon>
        <taxon>Pseudomonadati</taxon>
        <taxon>Pseudomonadota</taxon>
        <taxon>Gammaproteobacteria</taxon>
        <taxon>Candidatus Competibacteraceae</taxon>
        <taxon>Plasticicumulans</taxon>
    </lineage>
</organism>
<accession>A0A317MS69</accession>
<gene>
    <name evidence="6" type="ORF">C7443_10994</name>
</gene>
<dbReference type="Gene3D" id="3.40.190.10">
    <property type="entry name" value="Periplasmic binding protein-like II"/>
    <property type="match status" value="2"/>
</dbReference>
<dbReference type="GO" id="GO:0006355">
    <property type="term" value="P:regulation of DNA-templated transcription"/>
    <property type="evidence" value="ECO:0007669"/>
    <property type="project" value="InterPro"/>
</dbReference>
<dbReference type="Gene3D" id="3.30.450.20">
    <property type="entry name" value="PAS domain"/>
    <property type="match status" value="2"/>
</dbReference>
<dbReference type="EMBL" id="QGTJ01000009">
    <property type="protein sequence ID" value="PWV59841.1"/>
    <property type="molecule type" value="Genomic_DNA"/>
</dbReference>
<dbReference type="InterPro" id="IPR000700">
    <property type="entry name" value="PAS-assoc_C"/>
</dbReference>
<dbReference type="CDD" id="cd13706">
    <property type="entry name" value="PBP2_HisK_like_1"/>
    <property type="match status" value="1"/>
</dbReference>
<dbReference type="SUPFAM" id="SSF53850">
    <property type="entry name" value="Periplasmic binding protein-like II"/>
    <property type="match status" value="1"/>
</dbReference>
<dbReference type="InterPro" id="IPR052155">
    <property type="entry name" value="Biofilm_reg_signaling"/>
</dbReference>
<dbReference type="SMART" id="SM00086">
    <property type="entry name" value="PAC"/>
    <property type="match status" value="2"/>
</dbReference>
<dbReference type="InterPro" id="IPR029787">
    <property type="entry name" value="Nucleotide_cyclase"/>
</dbReference>
<dbReference type="InterPro" id="IPR035965">
    <property type="entry name" value="PAS-like_dom_sf"/>
</dbReference>
<evidence type="ECO:0000259" key="2">
    <source>
        <dbReference type="PROSITE" id="PS50112"/>
    </source>
</evidence>
<evidence type="ECO:0000313" key="6">
    <source>
        <dbReference type="EMBL" id="PWV59841.1"/>
    </source>
</evidence>
<dbReference type="Proteomes" id="UP000246569">
    <property type="component" value="Unassembled WGS sequence"/>
</dbReference>
<dbReference type="PROSITE" id="PS50113">
    <property type="entry name" value="PAC"/>
    <property type="match status" value="2"/>
</dbReference>
<evidence type="ECO:0000313" key="7">
    <source>
        <dbReference type="Proteomes" id="UP000246569"/>
    </source>
</evidence>
<feature type="domain" description="PAC" evidence="3">
    <location>
        <begin position="503"/>
        <end position="555"/>
    </location>
</feature>